<keyword evidence="4" id="KW-1185">Reference proteome</keyword>
<evidence type="ECO:0008006" key="5">
    <source>
        <dbReference type="Google" id="ProtNLM"/>
    </source>
</evidence>
<evidence type="ECO:0000256" key="2">
    <source>
        <dbReference type="SAM" id="Phobius"/>
    </source>
</evidence>
<evidence type="ECO:0000313" key="4">
    <source>
        <dbReference type="Proteomes" id="UP000230002"/>
    </source>
</evidence>
<protein>
    <recommendedName>
        <fullName evidence="5">SUN domain-containing protein</fullName>
    </recommendedName>
</protein>
<dbReference type="EMBL" id="AYKW01000023">
    <property type="protein sequence ID" value="PIL28718.1"/>
    <property type="molecule type" value="Genomic_DNA"/>
</dbReference>
<reference evidence="3 4" key="1">
    <citation type="journal article" date="2015" name="Sci. Rep.">
        <title>Chromosome-level genome map provides insights into diverse defense mechanisms in the medicinal fungus Ganoderma sinense.</title>
        <authorList>
            <person name="Zhu Y."/>
            <person name="Xu J."/>
            <person name="Sun C."/>
            <person name="Zhou S."/>
            <person name="Xu H."/>
            <person name="Nelson D.R."/>
            <person name="Qian J."/>
            <person name="Song J."/>
            <person name="Luo H."/>
            <person name="Xiang L."/>
            <person name="Li Y."/>
            <person name="Xu Z."/>
            <person name="Ji A."/>
            <person name="Wang L."/>
            <person name="Lu S."/>
            <person name="Hayward A."/>
            <person name="Sun W."/>
            <person name="Li X."/>
            <person name="Schwartz D.C."/>
            <person name="Wang Y."/>
            <person name="Chen S."/>
        </authorList>
    </citation>
    <scope>NUCLEOTIDE SEQUENCE [LARGE SCALE GENOMIC DNA]</scope>
    <source>
        <strain evidence="3 4">ZZ0214-1</strain>
    </source>
</reference>
<dbReference type="OrthoDB" id="342281at2759"/>
<keyword evidence="2" id="KW-1133">Transmembrane helix</keyword>
<dbReference type="AlphaFoldDB" id="A0A2G8S597"/>
<keyword evidence="2" id="KW-0812">Transmembrane</keyword>
<name>A0A2G8S597_9APHY</name>
<accession>A0A2G8S597</accession>
<evidence type="ECO:0000313" key="3">
    <source>
        <dbReference type="EMBL" id="PIL28718.1"/>
    </source>
</evidence>
<dbReference type="Proteomes" id="UP000230002">
    <property type="component" value="Unassembled WGS sequence"/>
</dbReference>
<evidence type="ECO:0000256" key="1">
    <source>
        <dbReference type="SAM" id="MobiDB-lite"/>
    </source>
</evidence>
<dbReference type="STRING" id="1077348.A0A2G8S597"/>
<sequence>MSSDRYLATNFYQEQPSEALSPLPLTPYHARAAERSDVRTVGKPEKVNPSSNRRQSFSAFSVGRGAVAVLTVGMVYVAVYVATHITLSSPWPAIRDAWTNPSLSFRPDMFQRPRPRDGRYHELLTEISSIQSLTSPTAADVDTRGPGVFGRVPNTPCGPDVVFGKTSSPVICDSSSWEFMGTTGQLGILFPHPSRLNTITVQVQHGTTLPKCAPRDLVLWGLVGRQKDLITLRHHHHSLDRAFSALPGAVVFPAHESHQVLVPLAVFRFNAYSENLTQTFTVEPVWDADYKEEAMLGFGVAILQVLTNWGSSLTCIHRLYFHGHGM</sequence>
<comment type="caution">
    <text evidence="3">The sequence shown here is derived from an EMBL/GenBank/DDBJ whole genome shotgun (WGS) entry which is preliminary data.</text>
</comment>
<gene>
    <name evidence="3" type="ORF">GSI_08762</name>
</gene>
<keyword evidence="2" id="KW-0472">Membrane</keyword>
<feature type="region of interest" description="Disordered" evidence="1">
    <location>
        <begin position="34"/>
        <end position="53"/>
    </location>
</feature>
<feature type="transmembrane region" description="Helical" evidence="2">
    <location>
        <begin position="62"/>
        <end position="82"/>
    </location>
</feature>
<feature type="compositionally biased region" description="Basic and acidic residues" evidence="1">
    <location>
        <begin position="34"/>
        <end position="46"/>
    </location>
</feature>
<organism evidence="3 4">
    <name type="scientific">Ganoderma sinense ZZ0214-1</name>
    <dbReference type="NCBI Taxonomy" id="1077348"/>
    <lineage>
        <taxon>Eukaryota</taxon>
        <taxon>Fungi</taxon>
        <taxon>Dikarya</taxon>
        <taxon>Basidiomycota</taxon>
        <taxon>Agaricomycotina</taxon>
        <taxon>Agaricomycetes</taxon>
        <taxon>Polyporales</taxon>
        <taxon>Polyporaceae</taxon>
        <taxon>Ganoderma</taxon>
    </lineage>
</organism>
<dbReference type="Gene3D" id="2.60.120.260">
    <property type="entry name" value="Galactose-binding domain-like"/>
    <property type="match status" value="1"/>
</dbReference>
<proteinExistence type="predicted"/>